<proteinExistence type="predicted"/>
<feature type="compositionally biased region" description="Low complexity" evidence="1">
    <location>
        <begin position="7"/>
        <end position="22"/>
    </location>
</feature>
<name>A0A9P6JVF7_9AGAR</name>
<dbReference type="PANTHER" id="PTHR34213:SF2">
    <property type="entry name" value="NUCLEAR TRANSPORT FACTOR 2 (NTF2) FAMILY PROTEIN"/>
    <property type="match status" value="1"/>
</dbReference>
<protein>
    <recommendedName>
        <fullName evidence="4">SnoaL-like domain-containing protein</fullName>
    </recommendedName>
</protein>
<reference evidence="2" key="1">
    <citation type="submission" date="2020-11" db="EMBL/GenBank/DDBJ databases">
        <authorList>
            <consortium name="DOE Joint Genome Institute"/>
            <person name="Ahrendt S."/>
            <person name="Riley R."/>
            <person name="Andreopoulos W."/>
            <person name="Labutti K."/>
            <person name="Pangilinan J."/>
            <person name="Ruiz-Duenas F.J."/>
            <person name="Barrasa J.M."/>
            <person name="Sanchez-Garcia M."/>
            <person name="Camarero S."/>
            <person name="Miyauchi S."/>
            <person name="Serrano A."/>
            <person name="Linde D."/>
            <person name="Babiker R."/>
            <person name="Drula E."/>
            <person name="Ayuso-Fernandez I."/>
            <person name="Pacheco R."/>
            <person name="Padilla G."/>
            <person name="Ferreira P."/>
            <person name="Barriuso J."/>
            <person name="Kellner H."/>
            <person name="Castanera R."/>
            <person name="Alfaro M."/>
            <person name="Ramirez L."/>
            <person name="Pisabarro A.G."/>
            <person name="Kuo A."/>
            <person name="Tritt A."/>
            <person name="Lipzen A."/>
            <person name="He G."/>
            <person name="Yan M."/>
            <person name="Ng V."/>
            <person name="Cullen D."/>
            <person name="Martin F."/>
            <person name="Rosso M.-N."/>
            <person name="Henrissat B."/>
            <person name="Hibbett D."/>
            <person name="Martinez A.T."/>
            <person name="Grigoriev I.V."/>
        </authorList>
    </citation>
    <scope>NUCLEOTIDE SEQUENCE</scope>
    <source>
        <strain evidence="2">CBS 506.95</strain>
    </source>
</reference>
<keyword evidence="3" id="KW-1185">Reference proteome</keyword>
<dbReference type="EMBL" id="MU157828">
    <property type="protein sequence ID" value="KAF9533405.1"/>
    <property type="molecule type" value="Genomic_DNA"/>
</dbReference>
<organism evidence="2 3">
    <name type="scientific">Crepidotus variabilis</name>
    <dbReference type="NCBI Taxonomy" id="179855"/>
    <lineage>
        <taxon>Eukaryota</taxon>
        <taxon>Fungi</taxon>
        <taxon>Dikarya</taxon>
        <taxon>Basidiomycota</taxon>
        <taxon>Agaricomycotina</taxon>
        <taxon>Agaricomycetes</taxon>
        <taxon>Agaricomycetidae</taxon>
        <taxon>Agaricales</taxon>
        <taxon>Agaricineae</taxon>
        <taxon>Crepidotaceae</taxon>
        <taxon>Crepidotus</taxon>
    </lineage>
</organism>
<comment type="caution">
    <text evidence="2">The sequence shown here is derived from an EMBL/GenBank/DDBJ whole genome shotgun (WGS) entry which is preliminary data.</text>
</comment>
<dbReference type="Proteomes" id="UP000807306">
    <property type="component" value="Unassembled WGS sequence"/>
</dbReference>
<evidence type="ECO:0000313" key="3">
    <source>
        <dbReference type="Proteomes" id="UP000807306"/>
    </source>
</evidence>
<evidence type="ECO:0008006" key="4">
    <source>
        <dbReference type="Google" id="ProtNLM"/>
    </source>
</evidence>
<dbReference type="SUPFAM" id="SSF54427">
    <property type="entry name" value="NTF2-like"/>
    <property type="match status" value="1"/>
</dbReference>
<feature type="region of interest" description="Disordered" evidence="1">
    <location>
        <begin position="1"/>
        <end position="28"/>
    </location>
</feature>
<evidence type="ECO:0000313" key="2">
    <source>
        <dbReference type="EMBL" id="KAF9533405.1"/>
    </source>
</evidence>
<gene>
    <name evidence="2" type="ORF">CPB83DRAFT_757514</name>
</gene>
<evidence type="ECO:0000256" key="1">
    <source>
        <dbReference type="SAM" id="MobiDB-lite"/>
    </source>
</evidence>
<dbReference type="AlphaFoldDB" id="A0A9P6JVF7"/>
<sequence>MSRDKPGSPSSPRSPRSPVFPDSPIPTQTYIKDSSILPSSIPIPSLVDSAAGGAHYTGARPDSETILKHRRSSSHHQHTELRHDRQRVLDDLTELYCCRPTLEIFERTWNKDAVFEDPLCKTKGFREYAAQWFALPKLCNHSEQVSKRVMSSTDAPNRLIYTQTQEYTFRYLKRKKVIESIIVVDLDENDKIVRLVDQWDGQDLPTHFGASLLRTINGKIAPWLITVPKLST</sequence>
<accession>A0A9P6JVF7</accession>
<dbReference type="PANTHER" id="PTHR34213">
    <property type="entry name" value="NUCLEAR TRANSPORT FACTOR 2 (NTF2) FAMILY PROTEIN"/>
    <property type="match status" value="1"/>
</dbReference>
<dbReference type="OrthoDB" id="2400485at2759"/>
<dbReference type="InterPro" id="IPR032710">
    <property type="entry name" value="NTF2-like_dom_sf"/>
</dbReference>